<comment type="caution">
    <text evidence="9">The sequence shown here is derived from an EMBL/GenBank/DDBJ whole genome shotgun (WGS) entry which is preliminary data.</text>
</comment>
<feature type="compositionally biased region" description="Basic residues" evidence="7">
    <location>
        <begin position="169"/>
        <end position="181"/>
    </location>
</feature>
<feature type="transmembrane region" description="Helical" evidence="8">
    <location>
        <begin position="478"/>
        <end position="502"/>
    </location>
</feature>
<reference evidence="9 10" key="1">
    <citation type="submission" date="2023-03" db="EMBL/GenBank/DDBJ databases">
        <title>Genome sequence of Lichtheimia ornata CBS 291.66.</title>
        <authorList>
            <person name="Mohabir J.T."/>
            <person name="Shea T.P."/>
            <person name="Kurbessoian T."/>
            <person name="Berby B."/>
            <person name="Fontaine J."/>
            <person name="Livny J."/>
            <person name="Gnirke A."/>
            <person name="Stajich J.E."/>
            <person name="Cuomo C.A."/>
        </authorList>
    </citation>
    <scope>NUCLEOTIDE SEQUENCE [LARGE SCALE GENOMIC DNA]</scope>
    <source>
        <strain evidence="9">CBS 291.66</strain>
    </source>
</reference>
<evidence type="ECO:0000313" key="10">
    <source>
        <dbReference type="Proteomes" id="UP001234581"/>
    </source>
</evidence>
<evidence type="ECO:0000256" key="1">
    <source>
        <dbReference type="ARBA" id="ARBA00004141"/>
    </source>
</evidence>
<dbReference type="EMBL" id="JARTCD010000021">
    <property type="protein sequence ID" value="KAJ8659007.1"/>
    <property type="molecule type" value="Genomic_DNA"/>
</dbReference>
<feature type="transmembrane region" description="Helical" evidence="8">
    <location>
        <begin position="541"/>
        <end position="565"/>
    </location>
</feature>
<keyword evidence="5" id="KW-0406">Ion transport</keyword>
<evidence type="ECO:0000256" key="8">
    <source>
        <dbReference type="SAM" id="Phobius"/>
    </source>
</evidence>
<evidence type="ECO:0000256" key="6">
    <source>
        <dbReference type="ARBA" id="ARBA00023136"/>
    </source>
</evidence>
<dbReference type="Proteomes" id="UP001234581">
    <property type="component" value="Unassembled WGS sequence"/>
</dbReference>
<evidence type="ECO:0000256" key="2">
    <source>
        <dbReference type="ARBA" id="ARBA00022448"/>
    </source>
</evidence>
<organism evidence="9 10">
    <name type="scientific">Lichtheimia ornata</name>
    <dbReference type="NCBI Taxonomy" id="688661"/>
    <lineage>
        <taxon>Eukaryota</taxon>
        <taxon>Fungi</taxon>
        <taxon>Fungi incertae sedis</taxon>
        <taxon>Mucoromycota</taxon>
        <taxon>Mucoromycotina</taxon>
        <taxon>Mucoromycetes</taxon>
        <taxon>Mucorales</taxon>
        <taxon>Lichtheimiaceae</taxon>
        <taxon>Lichtheimia</taxon>
    </lineage>
</organism>
<comment type="subcellular location">
    <subcellularLocation>
        <location evidence="1">Membrane</location>
        <topology evidence="1">Multi-pass membrane protein</topology>
    </subcellularLocation>
</comment>
<protein>
    <recommendedName>
        <fullName evidence="11">Potassium transport protein</fullName>
    </recommendedName>
</protein>
<evidence type="ECO:0000256" key="7">
    <source>
        <dbReference type="SAM" id="MobiDB-lite"/>
    </source>
</evidence>
<evidence type="ECO:0000313" key="9">
    <source>
        <dbReference type="EMBL" id="KAJ8659007.1"/>
    </source>
</evidence>
<evidence type="ECO:0000256" key="4">
    <source>
        <dbReference type="ARBA" id="ARBA00022989"/>
    </source>
</evidence>
<feature type="transmembrane region" description="Helical" evidence="8">
    <location>
        <begin position="408"/>
        <end position="427"/>
    </location>
</feature>
<dbReference type="InterPro" id="IPR003445">
    <property type="entry name" value="Cat_transpt"/>
</dbReference>
<dbReference type="InterPro" id="IPR051143">
    <property type="entry name" value="TrkH_K-transport"/>
</dbReference>
<dbReference type="AlphaFoldDB" id="A0AAD7V4R5"/>
<feature type="transmembrane region" description="Helical" evidence="8">
    <location>
        <begin position="603"/>
        <end position="623"/>
    </location>
</feature>
<dbReference type="PANTHER" id="PTHR31064:SF37">
    <property type="entry name" value="TRANSPORTER, PUTATIVE (EUROFUNG)-RELATED"/>
    <property type="match status" value="1"/>
</dbReference>
<keyword evidence="3 8" id="KW-0812">Transmembrane</keyword>
<feature type="region of interest" description="Disordered" evidence="7">
    <location>
        <begin position="272"/>
        <end position="302"/>
    </location>
</feature>
<dbReference type="RefSeq" id="XP_058343920.1">
    <property type="nucleotide sequence ID" value="XM_058485434.1"/>
</dbReference>
<evidence type="ECO:0000256" key="3">
    <source>
        <dbReference type="ARBA" id="ARBA00022692"/>
    </source>
</evidence>
<dbReference type="PANTHER" id="PTHR31064">
    <property type="entry name" value="POTASSIUM TRANSPORT PROTEIN DDB_G0292412-RELATED"/>
    <property type="match status" value="1"/>
</dbReference>
<proteinExistence type="predicted"/>
<dbReference type="GeneID" id="83212802"/>
<dbReference type="GO" id="GO:0140107">
    <property type="term" value="F:high-affinity potassium ion transmembrane transporter activity"/>
    <property type="evidence" value="ECO:0007669"/>
    <property type="project" value="TreeGrafter"/>
</dbReference>
<sequence>MVRFLGAVRDAVVNFWNTRVHFIELHYLYIGVSIFISSGLLYIQPGTDWNYVDALFMATTFNTNTGLNTITMSQSSDYQVSLYLINSFLTSHILVSYIVLMVRKHYFSKRFNAILRFNKERRIREENRRKEKMKRQQHDIELGIKKQCPSITSVTTSPGGAPDSEHTTTKKRPSSFNRRRQSFSSVASSPVRGVRARNTRQRSMSGWMTNPSDVHAFFRELRREQQDVLDKREAEVIATMEHEQLERHPSTPMHPFDHGIDNTDAASDPIGQRRINNNESPSPTIENEDAARQSIASTGGGGAGGIAFANNVEQQREIARRRFERERRFEGLMEVISRDMNPNNDLPLTDTVYDSDHSLEDDDEDDDEFFQEILRQPIDKSQLTRKQRYRLGGVEYHALDILSYIVPIYYIGIIVAASFAFRVYIAVSPYAQDVLLNANDNRPVNAWLFAFFFGESSLNNLGVVPLDSSLVPFQSTPFPLILSMILILIGNTAYAILLRFIIWSMLKLTPEHKVYRREALQYLLDHPRRCYTTLFPATQTWWLLIILIIITLVEIVCFLALNFWLPVTEGMTWGARVLDATFQSIATRAAGFTVVAISDLNPGTQIVYIVAMYISVYPVAISMRNSNVYQERSLGVFRGDDVDKMEFSDSDLRGPAPFIKLRRHPTVSSVVTHSRKLLSGPDFYVATQIQRQLTSDIVWVIAGVFAICIIESESIMSPSPLNMGSVIYECVSAFCNIGASMGYPGVSTSQAGVYHTLAKLVLILLMYRGRHRGLPNAIDRAVLLPSEELEQREVEDQIMKRRNTSITNQSSLGNVMFYTRSSTL</sequence>
<gene>
    <name evidence="9" type="ORF">O0I10_005389</name>
</gene>
<evidence type="ECO:0008006" key="11">
    <source>
        <dbReference type="Google" id="ProtNLM"/>
    </source>
</evidence>
<dbReference type="Pfam" id="PF02386">
    <property type="entry name" value="TrkH"/>
    <property type="match status" value="1"/>
</dbReference>
<feature type="transmembrane region" description="Helical" evidence="8">
    <location>
        <begin position="80"/>
        <end position="100"/>
    </location>
</feature>
<name>A0AAD7V4R5_9FUNG</name>
<keyword evidence="4 8" id="KW-1133">Transmembrane helix</keyword>
<feature type="compositionally biased region" description="Polar residues" evidence="7">
    <location>
        <begin position="149"/>
        <end position="158"/>
    </location>
</feature>
<dbReference type="GO" id="GO:1990573">
    <property type="term" value="P:potassium ion import across plasma membrane"/>
    <property type="evidence" value="ECO:0007669"/>
    <property type="project" value="TreeGrafter"/>
</dbReference>
<keyword evidence="2" id="KW-0813">Transport</keyword>
<keyword evidence="6 8" id="KW-0472">Membrane</keyword>
<feature type="region of interest" description="Disordered" evidence="7">
    <location>
        <begin position="147"/>
        <end position="208"/>
    </location>
</feature>
<keyword evidence="10" id="KW-1185">Reference proteome</keyword>
<feature type="compositionally biased region" description="Polar residues" evidence="7">
    <location>
        <begin position="274"/>
        <end position="285"/>
    </location>
</feature>
<evidence type="ECO:0000256" key="5">
    <source>
        <dbReference type="ARBA" id="ARBA00023065"/>
    </source>
</evidence>
<feature type="transmembrane region" description="Helical" evidence="8">
    <location>
        <begin position="25"/>
        <end position="43"/>
    </location>
</feature>
<dbReference type="GO" id="GO:0005886">
    <property type="term" value="C:plasma membrane"/>
    <property type="evidence" value="ECO:0007669"/>
    <property type="project" value="TreeGrafter"/>
</dbReference>
<feature type="transmembrane region" description="Helical" evidence="8">
    <location>
        <begin position="447"/>
        <end position="466"/>
    </location>
</feature>
<dbReference type="GO" id="GO:0030007">
    <property type="term" value="P:intracellular potassium ion homeostasis"/>
    <property type="evidence" value="ECO:0007669"/>
    <property type="project" value="TreeGrafter"/>
</dbReference>
<accession>A0AAD7V4R5</accession>